<protein>
    <submittedName>
        <fullName evidence="1">Uncharacterized protein</fullName>
    </submittedName>
</protein>
<dbReference type="STRING" id="255247.ABE41_015455"/>
<evidence type="ECO:0000313" key="1">
    <source>
        <dbReference type="EMBL" id="ANX13405.1"/>
    </source>
</evidence>
<sequence length="95" mass="10732">MYFYTSLNINARPIKSEKTDAPISSILFCLLVCFKPRGIKTVPKIKNTIPKIKFISMDLSPYLKKGIRKPGAPTPGEKTDWSAALVRLTNYNNKE</sequence>
<dbReference type="AlphaFoldDB" id="A0A1B1Z7I0"/>
<name>A0A1B1Z7I0_9BACL</name>
<reference evidence="1 2" key="1">
    <citation type="submission" date="2016-08" db="EMBL/GenBank/DDBJ databases">
        <title>Complete genome sequence of Fictibacillus arsenicus G25-54, a strain with toxicity to nematodes and a potential arsenic-resistance activity.</title>
        <authorList>
            <person name="Zheng Z."/>
        </authorList>
    </citation>
    <scope>NUCLEOTIDE SEQUENCE [LARGE SCALE GENOMIC DNA]</scope>
    <source>
        <strain evidence="1 2">G25-54</strain>
    </source>
</reference>
<accession>A0A1B1Z7I0</accession>
<keyword evidence="2" id="KW-1185">Reference proteome</keyword>
<dbReference type="Proteomes" id="UP000077412">
    <property type="component" value="Chromosome"/>
</dbReference>
<proteinExistence type="predicted"/>
<dbReference type="KEGG" id="far:ABE41_015455"/>
<gene>
    <name evidence="1" type="ORF">ABE41_015455</name>
</gene>
<organism evidence="1 2">
    <name type="scientific">Fictibacillus arsenicus</name>
    <dbReference type="NCBI Taxonomy" id="255247"/>
    <lineage>
        <taxon>Bacteria</taxon>
        <taxon>Bacillati</taxon>
        <taxon>Bacillota</taxon>
        <taxon>Bacilli</taxon>
        <taxon>Bacillales</taxon>
        <taxon>Fictibacillaceae</taxon>
        <taxon>Fictibacillus</taxon>
    </lineage>
</organism>
<evidence type="ECO:0000313" key="2">
    <source>
        <dbReference type="Proteomes" id="UP000077412"/>
    </source>
</evidence>
<dbReference type="EMBL" id="CP016761">
    <property type="protein sequence ID" value="ANX13405.1"/>
    <property type="molecule type" value="Genomic_DNA"/>
</dbReference>